<feature type="region of interest" description="Disordered" evidence="1">
    <location>
        <begin position="69"/>
        <end position="89"/>
    </location>
</feature>
<evidence type="ECO:0000256" key="1">
    <source>
        <dbReference type="SAM" id="MobiDB-lite"/>
    </source>
</evidence>
<keyword evidence="3" id="KW-1185">Reference proteome</keyword>
<comment type="caution">
    <text evidence="2">The sequence shown here is derived from an EMBL/GenBank/DDBJ whole genome shotgun (WGS) entry which is preliminary data.</text>
</comment>
<organism evidence="2 3">
    <name type="scientific">Monosporascus cannonballus</name>
    <dbReference type="NCBI Taxonomy" id="155416"/>
    <lineage>
        <taxon>Eukaryota</taxon>
        <taxon>Fungi</taxon>
        <taxon>Dikarya</taxon>
        <taxon>Ascomycota</taxon>
        <taxon>Pezizomycotina</taxon>
        <taxon>Sordariomycetes</taxon>
        <taxon>Xylariomycetidae</taxon>
        <taxon>Xylariales</taxon>
        <taxon>Xylariales incertae sedis</taxon>
        <taxon>Monosporascus</taxon>
    </lineage>
</organism>
<name>A0ABY0GY10_9PEZI</name>
<accession>A0ABY0GY10</accession>
<protein>
    <submittedName>
        <fullName evidence="2">Uncharacterized protein</fullName>
    </submittedName>
</protein>
<reference evidence="2 3" key="1">
    <citation type="submission" date="2018-06" db="EMBL/GenBank/DDBJ databases">
        <title>Complete Genomes of Monosporascus.</title>
        <authorList>
            <person name="Robinson A.J."/>
            <person name="Natvig D.O."/>
        </authorList>
    </citation>
    <scope>NUCLEOTIDE SEQUENCE [LARGE SCALE GENOMIC DNA]</scope>
    <source>
        <strain evidence="2 3">CBS 609.92</strain>
    </source>
</reference>
<gene>
    <name evidence="2" type="ORF">DL762_009434</name>
</gene>
<proteinExistence type="predicted"/>
<evidence type="ECO:0000313" key="3">
    <source>
        <dbReference type="Proteomes" id="UP000294003"/>
    </source>
</evidence>
<dbReference type="Proteomes" id="UP000294003">
    <property type="component" value="Unassembled WGS sequence"/>
</dbReference>
<dbReference type="EMBL" id="QJNS01000492">
    <property type="protein sequence ID" value="RYO77166.1"/>
    <property type="molecule type" value="Genomic_DNA"/>
</dbReference>
<evidence type="ECO:0000313" key="2">
    <source>
        <dbReference type="EMBL" id="RYO77166.1"/>
    </source>
</evidence>
<sequence>MQNSFLDFIEAAGRGWREQWVVYGAPNGVRNRSSKKSFNLDYFDDAILSYPNQRDITLRGLHDTGEMTANLDGQAELPKKDSPDPWGLESRAKKIRGDTAVSSALWLERRVLASEVSRHHVTDEG</sequence>